<accession>A0AAW9QST8</accession>
<dbReference type="EMBL" id="JBAFSM010000021">
    <property type="protein sequence ID" value="MEG3437921.1"/>
    <property type="molecule type" value="Genomic_DNA"/>
</dbReference>
<protein>
    <submittedName>
        <fullName evidence="1">Uncharacterized protein</fullName>
    </submittedName>
</protein>
<keyword evidence="2" id="KW-1185">Reference proteome</keyword>
<evidence type="ECO:0000313" key="2">
    <source>
        <dbReference type="Proteomes" id="UP001328733"/>
    </source>
</evidence>
<dbReference type="Proteomes" id="UP001328733">
    <property type="component" value="Unassembled WGS sequence"/>
</dbReference>
<organism evidence="1 2">
    <name type="scientific">Pannus brasiliensis CCIBt3594</name>
    <dbReference type="NCBI Taxonomy" id="1427578"/>
    <lineage>
        <taxon>Bacteria</taxon>
        <taxon>Bacillati</taxon>
        <taxon>Cyanobacteriota</taxon>
        <taxon>Cyanophyceae</taxon>
        <taxon>Oscillatoriophycideae</taxon>
        <taxon>Chroococcales</taxon>
        <taxon>Microcystaceae</taxon>
        <taxon>Pannus</taxon>
    </lineage>
</organism>
<gene>
    <name evidence="1" type="ORF">V0288_12405</name>
</gene>
<comment type="caution">
    <text evidence="1">The sequence shown here is derived from an EMBL/GenBank/DDBJ whole genome shotgun (WGS) entry which is preliminary data.</text>
</comment>
<sequence length="103" mass="11957">MSDNTLRELKNRLERLADRASDSKAVVDWSDEQHWELLEGVEAENTTEEADFLRELLYDIGLQWECLVANARSTAVEFPEDLIQAWLSEIQRSLEKFDRATVS</sequence>
<name>A0AAW9QST8_9CHRO</name>
<reference evidence="1 2" key="1">
    <citation type="submission" date="2024-01" db="EMBL/GenBank/DDBJ databases">
        <title>Genomic insights into the taxonomy and metabolism of the cyanobacterium Pannus brasiliensis CCIBt3594.</title>
        <authorList>
            <person name="Machado M."/>
            <person name="Botero N.B."/>
            <person name="Andreote A.P.D."/>
            <person name="Feitosa A.M.T."/>
            <person name="Popin R."/>
            <person name="Sivonen K."/>
            <person name="Fiore M.F."/>
        </authorList>
    </citation>
    <scope>NUCLEOTIDE SEQUENCE [LARGE SCALE GENOMIC DNA]</scope>
    <source>
        <strain evidence="1 2">CCIBt3594</strain>
    </source>
</reference>
<dbReference type="AlphaFoldDB" id="A0AAW9QST8"/>
<evidence type="ECO:0000313" key="1">
    <source>
        <dbReference type="EMBL" id="MEG3437921.1"/>
    </source>
</evidence>
<dbReference type="RefSeq" id="WP_332865403.1">
    <property type="nucleotide sequence ID" value="NZ_JBAFSM010000021.1"/>
</dbReference>
<proteinExistence type="predicted"/>